<dbReference type="Gene3D" id="3.50.50.60">
    <property type="entry name" value="FAD/NAD(P)-binding domain"/>
    <property type="match status" value="1"/>
</dbReference>
<dbReference type="AlphaFoldDB" id="A0A7G9R647"/>
<sequence>MSPAQALRRTLRDVAKDTAAEQVVVVGAGPGGLAVAAALRERGVDALVLEQADRVGQSWRGHYDRLHLHTPRGWSHLPGYRIPRRFGRWVSRDDVVRYLEEYAAHHRLRTRLGTTVRRVERSGAGPTGGSRWLVHTTEGEPVAARHVVVATGYNHTPVEPSWPGLDGFEGELVLARDYRNGRRWAGRDVLVVGTGNTGTEIATDLAEHGAARVWLAVRTPPHILSRTRLGVPAQATGIAVRRLPPAFVDRVGGVLSGIQEPDLTEYGLPRAGKDLYSRVLEGRIPVQDVGVVGAIRAGRVEPVAAVESFAGPEVTLADGARLTPDAVVVATGYRAGLEPLVGHLGVLDGRGLPTAHGAQSPQGAPGLWFTGFTNPISGMLRELRIDAERIARAVTRG</sequence>
<evidence type="ECO:0000256" key="1">
    <source>
        <dbReference type="ARBA" id="ARBA00023002"/>
    </source>
</evidence>
<reference evidence="2 3" key="1">
    <citation type="submission" date="2020-08" db="EMBL/GenBank/DDBJ databases">
        <title>Genome sequence of Phycicoccus endophyticus JCM 31784T.</title>
        <authorList>
            <person name="Hyun D.-W."/>
            <person name="Bae J.-W."/>
        </authorList>
    </citation>
    <scope>NUCLEOTIDE SEQUENCE [LARGE SCALE GENOMIC DNA]</scope>
    <source>
        <strain evidence="2 3">JCM 31784</strain>
    </source>
</reference>
<dbReference type="Pfam" id="PF13738">
    <property type="entry name" value="Pyr_redox_3"/>
    <property type="match status" value="1"/>
</dbReference>
<dbReference type="GO" id="GO:0050660">
    <property type="term" value="F:flavin adenine dinucleotide binding"/>
    <property type="evidence" value="ECO:0007669"/>
    <property type="project" value="TreeGrafter"/>
</dbReference>
<dbReference type="PANTHER" id="PTHR43539:SF78">
    <property type="entry name" value="FLAVIN-CONTAINING MONOOXYGENASE"/>
    <property type="match status" value="1"/>
</dbReference>
<proteinExistence type="predicted"/>
<accession>A0A7G9R647</accession>
<dbReference type="InterPro" id="IPR050982">
    <property type="entry name" value="Auxin_biosynth/cation_transpt"/>
</dbReference>
<dbReference type="EMBL" id="CP060712">
    <property type="protein sequence ID" value="QNN51072.1"/>
    <property type="molecule type" value="Genomic_DNA"/>
</dbReference>
<protein>
    <submittedName>
        <fullName evidence="2">NAD(P)/FAD-dependent oxidoreductase</fullName>
    </submittedName>
</protein>
<organism evidence="2 3">
    <name type="scientific">Phycicoccus endophyticus</name>
    <dbReference type="NCBI Taxonomy" id="1690220"/>
    <lineage>
        <taxon>Bacteria</taxon>
        <taxon>Bacillati</taxon>
        <taxon>Actinomycetota</taxon>
        <taxon>Actinomycetes</taxon>
        <taxon>Micrococcales</taxon>
        <taxon>Intrasporangiaceae</taxon>
        <taxon>Phycicoccus</taxon>
    </lineage>
</organism>
<dbReference type="SUPFAM" id="SSF51735">
    <property type="entry name" value="NAD(P)-binding Rossmann-fold domains"/>
    <property type="match status" value="1"/>
</dbReference>
<dbReference type="PANTHER" id="PTHR43539">
    <property type="entry name" value="FLAVIN-BINDING MONOOXYGENASE-LIKE PROTEIN (AFU_ORTHOLOGUE AFUA_4G09220)"/>
    <property type="match status" value="1"/>
</dbReference>
<evidence type="ECO:0000313" key="3">
    <source>
        <dbReference type="Proteomes" id="UP000515976"/>
    </source>
</evidence>
<dbReference type="PRINTS" id="PR00411">
    <property type="entry name" value="PNDRDTASEI"/>
</dbReference>
<gene>
    <name evidence="2" type="ORF">H9L10_12605</name>
</gene>
<dbReference type="KEGG" id="pei:H9L10_12605"/>
<keyword evidence="1" id="KW-0560">Oxidoreductase</keyword>
<dbReference type="GO" id="GO:0005829">
    <property type="term" value="C:cytosol"/>
    <property type="evidence" value="ECO:0007669"/>
    <property type="project" value="TreeGrafter"/>
</dbReference>
<dbReference type="InterPro" id="IPR036188">
    <property type="entry name" value="FAD/NAD-bd_sf"/>
</dbReference>
<keyword evidence="3" id="KW-1185">Reference proteome</keyword>
<name>A0A7G9R647_9MICO</name>
<dbReference type="SUPFAM" id="SSF51905">
    <property type="entry name" value="FAD/NAD(P)-binding domain"/>
    <property type="match status" value="1"/>
</dbReference>
<dbReference type="InterPro" id="IPR036291">
    <property type="entry name" value="NAD(P)-bd_dom_sf"/>
</dbReference>
<evidence type="ECO:0000313" key="2">
    <source>
        <dbReference type="EMBL" id="QNN51072.1"/>
    </source>
</evidence>
<dbReference type="PRINTS" id="PR00368">
    <property type="entry name" value="FADPNR"/>
</dbReference>
<dbReference type="Proteomes" id="UP000515976">
    <property type="component" value="Chromosome"/>
</dbReference>
<dbReference type="GO" id="GO:0004497">
    <property type="term" value="F:monooxygenase activity"/>
    <property type="evidence" value="ECO:0007669"/>
    <property type="project" value="TreeGrafter"/>
</dbReference>